<name>A0A317SIR6_9PEZI</name>
<dbReference type="Proteomes" id="UP000246991">
    <property type="component" value="Unassembled WGS sequence"/>
</dbReference>
<gene>
    <name evidence="1" type="ORF">C7212DRAFT_365337</name>
</gene>
<evidence type="ECO:0000313" key="2">
    <source>
        <dbReference type="Proteomes" id="UP000246991"/>
    </source>
</evidence>
<evidence type="ECO:0000313" key="1">
    <source>
        <dbReference type="EMBL" id="PWW74344.1"/>
    </source>
</evidence>
<dbReference type="OrthoDB" id="3250281at2759"/>
<accession>A0A317SIR6</accession>
<reference evidence="1 2" key="1">
    <citation type="submission" date="2018-03" db="EMBL/GenBank/DDBJ databases">
        <title>Genomes of Pezizomycetes fungi and the evolution of truffles.</title>
        <authorList>
            <person name="Murat C."/>
            <person name="Payen T."/>
            <person name="Noel B."/>
            <person name="Kuo A."/>
            <person name="Martin F.M."/>
        </authorList>
    </citation>
    <scope>NUCLEOTIDE SEQUENCE [LARGE SCALE GENOMIC DNA]</scope>
    <source>
        <strain evidence="1">091103-1</strain>
    </source>
</reference>
<sequence>MTVTTSTPDRSTGTYQVVRETVDILFDYADSEVRSVHKSIAEANEAARKDLLTEYSLGELDDYEESTGSDGSVRISASTAEVDLTVSVRHGPPHPHNYHRLPAMEAENYVYTITRTDSSSTRHSTTFLGVYRSEDTANEVAERELRCAAGIRNWRDRRRFRGGFREVYGLNGCFEGVATLGKGEEGVSREEVTVVVERRVLV</sequence>
<dbReference type="EMBL" id="PYWC01000063">
    <property type="protein sequence ID" value="PWW74344.1"/>
    <property type="molecule type" value="Genomic_DNA"/>
</dbReference>
<proteinExistence type="predicted"/>
<keyword evidence="2" id="KW-1185">Reference proteome</keyword>
<dbReference type="AlphaFoldDB" id="A0A317SIR6"/>
<comment type="caution">
    <text evidence="1">The sequence shown here is derived from an EMBL/GenBank/DDBJ whole genome shotgun (WGS) entry which is preliminary data.</text>
</comment>
<protein>
    <submittedName>
        <fullName evidence="1">Uncharacterized protein</fullName>
    </submittedName>
</protein>
<organism evidence="1 2">
    <name type="scientific">Tuber magnatum</name>
    <name type="common">white Piedmont truffle</name>
    <dbReference type="NCBI Taxonomy" id="42249"/>
    <lineage>
        <taxon>Eukaryota</taxon>
        <taxon>Fungi</taxon>
        <taxon>Dikarya</taxon>
        <taxon>Ascomycota</taxon>
        <taxon>Pezizomycotina</taxon>
        <taxon>Pezizomycetes</taxon>
        <taxon>Pezizales</taxon>
        <taxon>Tuberaceae</taxon>
        <taxon>Tuber</taxon>
    </lineage>
</organism>